<dbReference type="Proteomes" id="UP001216390">
    <property type="component" value="Chromosome"/>
</dbReference>
<dbReference type="KEGG" id="ima:PO878_14315"/>
<dbReference type="AlphaFoldDB" id="A0AAE9Y3C3"/>
<evidence type="ECO:0000313" key="2">
    <source>
        <dbReference type="Proteomes" id="UP001216390"/>
    </source>
</evidence>
<protein>
    <submittedName>
        <fullName evidence="1">Uncharacterized protein</fullName>
    </submittedName>
</protein>
<reference evidence="1" key="1">
    <citation type="submission" date="2023-01" db="EMBL/GenBank/DDBJ databases">
        <title>The diversity of Class Acidimicrobiia in South China Sea sediment environments and the proposal of Iamia marina sp. nov., a novel species of the genus Iamia.</title>
        <authorList>
            <person name="He Y."/>
            <person name="Tian X."/>
        </authorList>
    </citation>
    <scope>NUCLEOTIDE SEQUENCE</scope>
    <source>
        <strain evidence="1">DSM 19957</strain>
    </source>
</reference>
<sequence length="186" mass="19080">MLAPDALRLVAALVHTLPCISAVLEPDHGPAVVVGADRRCLPDLSPCELRRVVAAHRSGEAPDLSWVAAVDRVELGGPEVAAVVEDVVRVGGRDEPVLAFATLLGPLATRAVLRDVGRDALAEGWADPVGLGAVRASTFHDDLLDVTTVVVAESPTGGSTAPLDVVLASARACRVAELLQSVAPAG</sequence>
<name>A0AAE9Y3C3_9ACTN</name>
<gene>
    <name evidence="1" type="ORF">PO878_14315</name>
</gene>
<proteinExistence type="predicted"/>
<accession>A0AAE9Y3C3</accession>
<evidence type="ECO:0000313" key="1">
    <source>
        <dbReference type="EMBL" id="WCO65675.1"/>
    </source>
</evidence>
<dbReference type="RefSeq" id="WP_272735202.1">
    <property type="nucleotide sequence ID" value="NZ_CP116942.1"/>
</dbReference>
<dbReference type="EMBL" id="CP116942">
    <property type="protein sequence ID" value="WCO65675.1"/>
    <property type="molecule type" value="Genomic_DNA"/>
</dbReference>
<organism evidence="1 2">
    <name type="scientific">Iamia majanohamensis</name>
    <dbReference type="NCBI Taxonomy" id="467976"/>
    <lineage>
        <taxon>Bacteria</taxon>
        <taxon>Bacillati</taxon>
        <taxon>Actinomycetota</taxon>
        <taxon>Acidimicrobiia</taxon>
        <taxon>Acidimicrobiales</taxon>
        <taxon>Iamiaceae</taxon>
        <taxon>Iamia</taxon>
    </lineage>
</organism>
<keyword evidence="2" id="KW-1185">Reference proteome</keyword>